<keyword evidence="1" id="KW-0812">Transmembrane</keyword>
<evidence type="ECO:0000313" key="3">
    <source>
        <dbReference type="Proteomes" id="UP001379945"/>
    </source>
</evidence>
<keyword evidence="1" id="KW-0472">Membrane</keyword>
<organism evidence="2 3">
    <name type="scientific">Ideonella margarita</name>
    <dbReference type="NCBI Taxonomy" id="2984191"/>
    <lineage>
        <taxon>Bacteria</taxon>
        <taxon>Pseudomonadati</taxon>
        <taxon>Pseudomonadota</taxon>
        <taxon>Betaproteobacteria</taxon>
        <taxon>Burkholderiales</taxon>
        <taxon>Sphaerotilaceae</taxon>
        <taxon>Ideonella</taxon>
    </lineage>
</organism>
<dbReference type="PROSITE" id="PS00409">
    <property type="entry name" value="PROKAR_NTER_METHYL"/>
    <property type="match status" value="1"/>
</dbReference>
<protein>
    <submittedName>
        <fullName evidence="2">Type II secretion system protein</fullName>
    </submittedName>
</protein>
<dbReference type="Proteomes" id="UP001379945">
    <property type="component" value="Unassembled WGS sequence"/>
</dbReference>
<evidence type="ECO:0000313" key="2">
    <source>
        <dbReference type="EMBL" id="MEK8048066.1"/>
    </source>
</evidence>
<name>A0ABU9C8V1_9BURK</name>
<dbReference type="RefSeq" id="WP_341400381.1">
    <property type="nucleotide sequence ID" value="NZ_JBBUTI010000013.1"/>
</dbReference>
<accession>A0ABU9C8V1</accession>
<comment type="caution">
    <text evidence="2">The sequence shown here is derived from an EMBL/GenBank/DDBJ whole genome shotgun (WGS) entry which is preliminary data.</text>
</comment>
<evidence type="ECO:0000256" key="1">
    <source>
        <dbReference type="SAM" id="Phobius"/>
    </source>
</evidence>
<dbReference type="EMBL" id="JBBUTI010000013">
    <property type="protein sequence ID" value="MEK8048066.1"/>
    <property type="molecule type" value="Genomic_DNA"/>
</dbReference>
<feature type="transmembrane region" description="Helical" evidence="1">
    <location>
        <begin position="21"/>
        <end position="46"/>
    </location>
</feature>
<dbReference type="Pfam" id="PF07963">
    <property type="entry name" value="N_methyl"/>
    <property type="match status" value="1"/>
</dbReference>
<gene>
    <name evidence="2" type="ORF">AACH00_17025</name>
</gene>
<sequence>MSYAAHPPHRNRASRQQPQHGFTLIEAVMVIVLSGIVLAVVGKFIVAPVQAYIAVSARANLVDAADGALRRIGRDLHGALPNSARATADGLSLELIPTTAAARFATDGTGALQFGTTDTSFDVVGPGLALTAGQAVVIYNLGTGVTGSDAYAANGTATEQASSNRRSTTNAAGTASTVGLSSLAGLPVAGLSAPYRVFAVNSPVTYRCDLTAGTLVRWTGYGFVASQPSPPSGGSSTVLASGVTACRFSVDNAVIASRAGLAQMSLTLATATATATESVSLHHAVHIDNQP</sequence>
<keyword evidence="3" id="KW-1185">Reference proteome</keyword>
<dbReference type="NCBIfam" id="TIGR02532">
    <property type="entry name" value="IV_pilin_GFxxxE"/>
    <property type="match status" value="1"/>
</dbReference>
<reference evidence="2 3" key="1">
    <citation type="submission" date="2024-04" db="EMBL/GenBank/DDBJ databases">
        <title>Novel species of the genus Ideonella isolated from streams.</title>
        <authorList>
            <person name="Lu H."/>
        </authorList>
    </citation>
    <scope>NUCLEOTIDE SEQUENCE [LARGE SCALE GENOMIC DNA]</scope>
    <source>
        <strain evidence="2 3">LYT19W</strain>
    </source>
</reference>
<keyword evidence="1" id="KW-1133">Transmembrane helix</keyword>
<proteinExistence type="predicted"/>
<dbReference type="InterPro" id="IPR012902">
    <property type="entry name" value="N_methyl_site"/>
</dbReference>